<protein>
    <submittedName>
        <fullName evidence="4">Uncharacterized protein</fullName>
    </submittedName>
</protein>
<evidence type="ECO:0000256" key="2">
    <source>
        <dbReference type="ARBA" id="ARBA00022676"/>
    </source>
</evidence>
<sequence length="395" mass="44225">MGVEDQVHVLVVTMAWQGHINPMLKLAKRLVSKGVHVTIATTEGTRYLATQKSNIPTSFTTAENTRVRTPQISLEFFSDGLDLEFDRLKYFDSYIESLETVGYINLSNLIQDLTNDGKKFSCIISNPFMPWVPKIATKYSIPCAVLWIQACTVYSIYYHYFKNPNSFPTLIGPHEFIELPGMPKLQVKDFPSFILPSCSHPIQKLVSSFIQNLDEVKWVLGNSFDELEEEVIKSMASLHPICPIGPLVSSSLLGQEESINGSVDMWIPEDSCIEWLDKKPPSSVVYISFGSVASFSQKQIDNIAMGLKNSNRPFLWVIKPPENTGGELSYDFLKETEGRGLVVAWCPQEKVTDGPEAAKIQKRALELKEAAKKAVADGGSSDANIDQFIREFIEK</sequence>
<dbReference type="PANTHER" id="PTHR11926">
    <property type="entry name" value="GLUCOSYL/GLUCURONOSYL TRANSFERASES"/>
    <property type="match status" value="1"/>
</dbReference>
<reference evidence="4" key="1">
    <citation type="journal article" date="2021" name="J. Hered.">
        <title>Genome Assembly of Salicaceae Populus deltoides (Eastern Cottonwood) I-69 Based on Nanopore Sequencing and Hi-C Technologies.</title>
        <authorList>
            <person name="Bai S."/>
            <person name="Wu H."/>
            <person name="Zhang J."/>
            <person name="Pan Z."/>
            <person name="Zhao W."/>
            <person name="Li Z."/>
            <person name="Tong C."/>
        </authorList>
    </citation>
    <scope>NUCLEOTIDE SEQUENCE</scope>
    <source>
        <tissue evidence="4">Leaf</tissue>
    </source>
</reference>
<dbReference type="EMBL" id="JACEGQ020000007">
    <property type="protein sequence ID" value="KAH8503303.1"/>
    <property type="molecule type" value="Genomic_DNA"/>
</dbReference>
<dbReference type="Proteomes" id="UP000807159">
    <property type="component" value="Chromosome 7"/>
</dbReference>
<evidence type="ECO:0000256" key="3">
    <source>
        <dbReference type="ARBA" id="ARBA00022679"/>
    </source>
</evidence>
<dbReference type="Gene3D" id="3.40.50.2000">
    <property type="entry name" value="Glycogen Phosphorylase B"/>
    <property type="match status" value="4"/>
</dbReference>
<keyword evidence="2" id="KW-0328">Glycosyltransferase</keyword>
<dbReference type="SUPFAM" id="SSF53756">
    <property type="entry name" value="UDP-Glycosyltransferase/glycogen phosphorylase"/>
    <property type="match status" value="1"/>
</dbReference>
<organism evidence="4 5">
    <name type="scientific">Populus deltoides</name>
    <name type="common">Eastern poplar</name>
    <name type="synonym">Eastern cottonwood</name>
    <dbReference type="NCBI Taxonomy" id="3696"/>
    <lineage>
        <taxon>Eukaryota</taxon>
        <taxon>Viridiplantae</taxon>
        <taxon>Streptophyta</taxon>
        <taxon>Embryophyta</taxon>
        <taxon>Tracheophyta</taxon>
        <taxon>Spermatophyta</taxon>
        <taxon>Magnoliopsida</taxon>
        <taxon>eudicotyledons</taxon>
        <taxon>Gunneridae</taxon>
        <taxon>Pentapetalae</taxon>
        <taxon>rosids</taxon>
        <taxon>fabids</taxon>
        <taxon>Malpighiales</taxon>
        <taxon>Salicaceae</taxon>
        <taxon>Saliceae</taxon>
        <taxon>Populus</taxon>
    </lineage>
</organism>
<name>A0A8T2YDQ1_POPDE</name>
<dbReference type="InterPro" id="IPR002213">
    <property type="entry name" value="UDP_glucos_trans"/>
</dbReference>
<proteinExistence type="inferred from homology"/>
<comment type="similarity">
    <text evidence="1">Belongs to the UDP-glycosyltransferase family.</text>
</comment>
<dbReference type="GO" id="GO:0080043">
    <property type="term" value="F:quercetin 3-O-glucosyltransferase activity"/>
    <property type="evidence" value="ECO:0007669"/>
    <property type="project" value="TreeGrafter"/>
</dbReference>
<dbReference type="AlphaFoldDB" id="A0A8T2YDQ1"/>
<dbReference type="FunFam" id="3.40.50.2000:FF:000101">
    <property type="entry name" value="Glycosyltransferase"/>
    <property type="match status" value="1"/>
</dbReference>
<dbReference type="CDD" id="cd03784">
    <property type="entry name" value="GT1_Gtf-like"/>
    <property type="match status" value="1"/>
</dbReference>
<keyword evidence="5" id="KW-1185">Reference proteome</keyword>
<evidence type="ECO:0000313" key="4">
    <source>
        <dbReference type="EMBL" id="KAH8503303.1"/>
    </source>
</evidence>
<gene>
    <name evidence="4" type="ORF">H0E87_014546</name>
</gene>
<keyword evidence="3" id="KW-0808">Transferase</keyword>
<comment type="caution">
    <text evidence="4">The sequence shown here is derived from an EMBL/GenBank/DDBJ whole genome shotgun (WGS) entry which is preliminary data.</text>
</comment>
<dbReference type="GO" id="GO:0080044">
    <property type="term" value="F:quercetin 7-O-glucosyltransferase activity"/>
    <property type="evidence" value="ECO:0007669"/>
    <property type="project" value="TreeGrafter"/>
</dbReference>
<dbReference type="PANTHER" id="PTHR11926:SF1264">
    <property type="entry name" value="GLYCOSYLTRANSFERASE-RELATED"/>
    <property type="match status" value="1"/>
</dbReference>
<accession>A0A8T2YDQ1</accession>
<evidence type="ECO:0000256" key="1">
    <source>
        <dbReference type="ARBA" id="ARBA00009995"/>
    </source>
</evidence>
<dbReference type="GO" id="GO:0010294">
    <property type="term" value="F:abscisic acid glucosyltransferase activity"/>
    <property type="evidence" value="ECO:0007669"/>
    <property type="project" value="TreeGrafter"/>
</dbReference>
<evidence type="ECO:0000313" key="5">
    <source>
        <dbReference type="Proteomes" id="UP000807159"/>
    </source>
</evidence>